<gene>
    <name evidence="2" type="ORF">DERP_013028</name>
</gene>
<feature type="transmembrane region" description="Helical" evidence="1">
    <location>
        <begin position="15"/>
        <end position="38"/>
    </location>
</feature>
<reference evidence="2 3" key="2">
    <citation type="journal article" date="2022" name="Mol. Biol. Evol.">
        <title>Comparative Genomics Reveals Insights into the Divergent Evolution of Astigmatic Mites and Household Pest Adaptations.</title>
        <authorList>
            <person name="Xiong Q."/>
            <person name="Wan A.T."/>
            <person name="Liu X."/>
            <person name="Fung C.S."/>
            <person name="Xiao X."/>
            <person name="Malainual N."/>
            <person name="Hou J."/>
            <person name="Wang L."/>
            <person name="Wang M."/>
            <person name="Yang K.Y."/>
            <person name="Cui Y."/>
            <person name="Leung E.L."/>
            <person name="Nong W."/>
            <person name="Shin S.K."/>
            <person name="Au S.W."/>
            <person name="Jeong K.Y."/>
            <person name="Chew F.T."/>
            <person name="Hui J.H."/>
            <person name="Leung T.F."/>
            <person name="Tungtrongchitr A."/>
            <person name="Zhong N."/>
            <person name="Liu Z."/>
            <person name="Tsui S.K."/>
        </authorList>
    </citation>
    <scope>NUCLEOTIDE SEQUENCE [LARGE SCALE GENOMIC DNA]</scope>
    <source>
        <strain evidence="2">Derp</strain>
    </source>
</reference>
<keyword evidence="3" id="KW-1185">Reference proteome</keyword>
<name>A0ABQ8JQ12_DERPT</name>
<evidence type="ECO:0000256" key="1">
    <source>
        <dbReference type="SAM" id="Phobius"/>
    </source>
</evidence>
<proteinExistence type="predicted"/>
<keyword evidence="1" id="KW-0472">Membrane</keyword>
<protein>
    <submittedName>
        <fullName evidence="2">Uncharacterized protein</fullName>
    </submittedName>
</protein>
<dbReference type="Proteomes" id="UP000887458">
    <property type="component" value="Unassembled WGS sequence"/>
</dbReference>
<evidence type="ECO:0000313" key="3">
    <source>
        <dbReference type="Proteomes" id="UP000887458"/>
    </source>
</evidence>
<reference evidence="2 3" key="1">
    <citation type="journal article" date="2018" name="J. Allergy Clin. Immunol.">
        <title>High-quality assembly of Dermatophagoides pteronyssinus genome and transcriptome reveals a wide range of novel allergens.</title>
        <authorList>
            <person name="Liu X.Y."/>
            <person name="Yang K.Y."/>
            <person name="Wang M.Q."/>
            <person name="Kwok J.S."/>
            <person name="Zeng X."/>
            <person name="Yang Z."/>
            <person name="Xiao X.J."/>
            <person name="Lau C.P."/>
            <person name="Li Y."/>
            <person name="Huang Z.M."/>
            <person name="Ba J.G."/>
            <person name="Yim A.K."/>
            <person name="Ouyang C.Y."/>
            <person name="Ngai S.M."/>
            <person name="Chan T.F."/>
            <person name="Leung E.L."/>
            <person name="Liu L."/>
            <person name="Liu Z.G."/>
            <person name="Tsui S.K."/>
        </authorList>
    </citation>
    <scope>NUCLEOTIDE SEQUENCE [LARGE SCALE GENOMIC DNA]</scope>
    <source>
        <strain evidence="2">Derp</strain>
    </source>
</reference>
<dbReference type="EMBL" id="NJHN03000028">
    <property type="protein sequence ID" value="KAH9424607.1"/>
    <property type="molecule type" value="Genomic_DNA"/>
</dbReference>
<keyword evidence="1" id="KW-0812">Transmembrane</keyword>
<comment type="caution">
    <text evidence="2">The sequence shown here is derived from an EMBL/GenBank/DDBJ whole genome shotgun (WGS) entry which is preliminary data.</text>
</comment>
<sequence length="129" mass="13695">MILPHLHNPVVVDQFFYYMLDHIPVLVVVVVAVSAGFFTGDTQQNAINNTNVIKILSKAILSEIVHNSNATINLPASIGDIAGLAIIGAFHLPLYLGLSINGADHLPQPANDEHFGFGINGASQSPSIS</sequence>
<evidence type="ECO:0000313" key="2">
    <source>
        <dbReference type="EMBL" id="KAH9424607.1"/>
    </source>
</evidence>
<organism evidence="2 3">
    <name type="scientific">Dermatophagoides pteronyssinus</name>
    <name type="common">European house dust mite</name>
    <dbReference type="NCBI Taxonomy" id="6956"/>
    <lineage>
        <taxon>Eukaryota</taxon>
        <taxon>Metazoa</taxon>
        <taxon>Ecdysozoa</taxon>
        <taxon>Arthropoda</taxon>
        <taxon>Chelicerata</taxon>
        <taxon>Arachnida</taxon>
        <taxon>Acari</taxon>
        <taxon>Acariformes</taxon>
        <taxon>Sarcoptiformes</taxon>
        <taxon>Astigmata</taxon>
        <taxon>Psoroptidia</taxon>
        <taxon>Analgoidea</taxon>
        <taxon>Pyroglyphidae</taxon>
        <taxon>Dermatophagoidinae</taxon>
        <taxon>Dermatophagoides</taxon>
    </lineage>
</organism>
<accession>A0ABQ8JQ12</accession>
<keyword evidence="1" id="KW-1133">Transmembrane helix</keyword>